<evidence type="ECO:0000256" key="1">
    <source>
        <dbReference type="ARBA" id="ARBA00004651"/>
    </source>
</evidence>
<dbReference type="EMBL" id="CP123443">
    <property type="protein sequence ID" value="WGK69349.1"/>
    <property type="molecule type" value="Genomic_DNA"/>
</dbReference>
<dbReference type="Gene3D" id="3.30.465.10">
    <property type="match status" value="1"/>
</dbReference>
<dbReference type="Gene3D" id="3.10.580.10">
    <property type="entry name" value="CBS-domain"/>
    <property type="match status" value="1"/>
</dbReference>
<organism evidence="9 10">
    <name type="scientific">Candidatus Haliotispira prima</name>
    <dbReference type="NCBI Taxonomy" id="3034016"/>
    <lineage>
        <taxon>Bacteria</taxon>
        <taxon>Pseudomonadati</taxon>
        <taxon>Spirochaetota</taxon>
        <taxon>Spirochaetia</taxon>
        <taxon>Spirochaetales</taxon>
        <taxon>Spirochaetaceae</taxon>
        <taxon>Candidatus Haliotispira</taxon>
    </lineage>
</organism>
<evidence type="ECO:0000256" key="3">
    <source>
        <dbReference type="ARBA" id="ARBA00022475"/>
    </source>
</evidence>
<dbReference type="Pfam" id="PF00571">
    <property type="entry name" value="CBS"/>
    <property type="match status" value="2"/>
</dbReference>
<name>A0ABY8MH95_9SPIO</name>
<feature type="domain" description="CBS" evidence="8">
    <location>
        <begin position="95"/>
        <end position="156"/>
    </location>
</feature>
<dbReference type="SMART" id="SM01091">
    <property type="entry name" value="CorC_HlyC"/>
    <property type="match status" value="1"/>
</dbReference>
<feature type="compositionally biased region" description="Low complexity" evidence="7">
    <location>
        <begin position="18"/>
        <end position="30"/>
    </location>
</feature>
<feature type="region of interest" description="Disordered" evidence="7">
    <location>
        <begin position="1"/>
        <end position="60"/>
    </location>
</feature>
<evidence type="ECO:0000313" key="9">
    <source>
        <dbReference type="EMBL" id="WGK69349.1"/>
    </source>
</evidence>
<dbReference type="InterPro" id="IPR016169">
    <property type="entry name" value="FAD-bd_PCMH_sub2"/>
</dbReference>
<dbReference type="Pfam" id="PF03471">
    <property type="entry name" value="CorC_HlyC"/>
    <property type="match status" value="1"/>
</dbReference>
<dbReference type="Proteomes" id="UP001228690">
    <property type="component" value="Chromosome"/>
</dbReference>
<keyword evidence="5 6" id="KW-0129">CBS domain</keyword>
<dbReference type="InterPro" id="IPR036318">
    <property type="entry name" value="FAD-bd_PCMH-like_sf"/>
</dbReference>
<evidence type="ECO:0000259" key="8">
    <source>
        <dbReference type="PROSITE" id="PS51371"/>
    </source>
</evidence>
<keyword evidence="3" id="KW-1003">Cell membrane</keyword>
<gene>
    <name evidence="9" type="ORF">P0082_00390</name>
</gene>
<dbReference type="InterPro" id="IPR000644">
    <property type="entry name" value="CBS_dom"/>
</dbReference>
<dbReference type="PANTHER" id="PTHR22777:SF32">
    <property type="entry name" value="UPF0053 INNER MEMBRANE PROTEIN YFJD"/>
    <property type="match status" value="1"/>
</dbReference>
<dbReference type="SUPFAM" id="SSF56176">
    <property type="entry name" value="FAD-binding/transporter-associated domain-like"/>
    <property type="match status" value="1"/>
</dbReference>
<comment type="similarity">
    <text evidence="2">Belongs to the UPF0053 family.</text>
</comment>
<feature type="domain" description="CBS" evidence="8">
    <location>
        <begin position="159"/>
        <end position="216"/>
    </location>
</feature>
<proteinExistence type="inferred from homology"/>
<accession>A0ABY8MH95</accession>
<dbReference type="InterPro" id="IPR044751">
    <property type="entry name" value="Ion_transp-like_CBS"/>
</dbReference>
<dbReference type="RefSeq" id="WP_326927532.1">
    <property type="nucleotide sequence ID" value="NZ_CP123443.1"/>
</dbReference>
<evidence type="ECO:0000313" key="10">
    <source>
        <dbReference type="Proteomes" id="UP001228690"/>
    </source>
</evidence>
<evidence type="ECO:0000256" key="5">
    <source>
        <dbReference type="ARBA" id="ARBA00023122"/>
    </source>
</evidence>
<reference evidence="9 10" key="1">
    <citation type="submission" date="2023-04" db="EMBL/GenBank/DDBJ databases">
        <title>Spirochaete genome identified in red abalone sample constitutes a novel genus.</title>
        <authorList>
            <person name="Sharma S.P."/>
            <person name="Purcell C.M."/>
            <person name="Hyde J.R."/>
            <person name="Severin A.J."/>
        </authorList>
    </citation>
    <scope>NUCLEOTIDE SEQUENCE [LARGE SCALE GENOMIC DNA]</scope>
    <source>
        <strain evidence="9 10">SP-2023</strain>
    </source>
</reference>
<dbReference type="InterPro" id="IPR005170">
    <property type="entry name" value="Transptr-assoc_dom"/>
</dbReference>
<evidence type="ECO:0000256" key="4">
    <source>
        <dbReference type="ARBA" id="ARBA00022737"/>
    </source>
</evidence>
<comment type="subcellular location">
    <subcellularLocation>
        <location evidence="1">Cell membrane</location>
        <topology evidence="1">Multi-pass membrane protein</topology>
    </subcellularLocation>
</comment>
<dbReference type="PROSITE" id="PS51371">
    <property type="entry name" value="CBS"/>
    <property type="match status" value="2"/>
</dbReference>
<keyword evidence="4" id="KW-0677">Repeat</keyword>
<dbReference type="CDD" id="cd04590">
    <property type="entry name" value="CBS_pair_CorC_HlyC_assoc"/>
    <property type="match status" value="1"/>
</dbReference>
<dbReference type="SUPFAM" id="SSF54631">
    <property type="entry name" value="CBS-domain pair"/>
    <property type="match status" value="1"/>
</dbReference>
<evidence type="ECO:0000256" key="6">
    <source>
        <dbReference type="PROSITE-ProRule" id="PRU00703"/>
    </source>
</evidence>
<dbReference type="InterPro" id="IPR046342">
    <property type="entry name" value="CBS_dom_sf"/>
</dbReference>
<protein>
    <submittedName>
        <fullName evidence="9">Hemolysin family protein</fullName>
    </submittedName>
</protein>
<evidence type="ECO:0000256" key="7">
    <source>
        <dbReference type="SAM" id="MobiDB-lite"/>
    </source>
</evidence>
<feature type="compositionally biased region" description="Basic and acidic residues" evidence="7">
    <location>
        <begin position="37"/>
        <end position="54"/>
    </location>
</feature>
<sequence>MKIFGRFTKKDDDEDPYSQSGHSSHSGQRSGSRKSREKSNTENTDSKNAGDRPRTWLWSKYRPGKQGNGIPLTENTRRMLDGMRSLQDISAKEIMIPRIDVDFLDKSSSTEGLELALSRSNHSRFPVYEETTDKIVGILYAKDLIPYWVEKKQFDVAEICRKPYFVPESMKVDSLLAEFQRRHVHIAMVVDEYGGISGIVCLEDILEEIVGDIQDEFDQETEDIITLEEGVHVCDARLNISNLNEELNLALPTDDCDTIGGFVFSRLGKIPSRYERVCYENAEFVVQKLEGHRIESVKVILHEAESSEERESENPASE</sequence>
<evidence type="ECO:0000256" key="2">
    <source>
        <dbReference type="ARBA" id="ARBA00006337"/>
    </source>
</evidence>
<keyword evidence="10" id="KW-1185">Reference proteome</keyword>
<keyword evidence="3" id="KW-0472">Membrane</keyword>
<dbReference type="PANTHER" id="PTHR22777">
    <property type="entry name" value="HEMOLYSIN-RELATED"/>
    <property type="match status" value="1"/>
</dbReference>